<dbReference type="Gene3D" id="3.40.50.720">
    <property type="entry name" value="NAD(P)-binding Rossmann-like Domain"/>
    <property type="match status" value="1"/>
</dbReference>
<dbReference type="InterPro" id="IPR036291">
    <property type="entry name" value="NAD(P)-bd_dom_sf"/>
</dbReference>
<sequence>MGWTILRPVIFMDNLVPGFPRKILLTMLRDTMKDKPLQWVATKDLGFFAAQAFTTPALETERQWVWLATSSFAQLSQAFEKATGQPAGTTFSLLGKALKHDVSEMGIMVDLFRDDGYKASLPEIRELHPNVTTMETWLRECIRQTHVIGRPSVEGENCS</sequence>
<dbReference type="SUPFAM" id="SSF51735">
    <property type="entry name" value="NAD(P)-binding Rossmann-fold domains"/>
    <property type="match status" value="1"/>
</dbReference>
<comment type="caution">
    <text evidence="1">The sequence shown here is derived from an EMBL/GenBank/DDBJ whole genome shotgun (WGS) entry which is preliminary data.</text>
</comment>
<dbReference type="EMBL" id="MU853230">
    <property type="protein sequence ID" value="KAK4122550.1"/>
    <property type="molecule type" value="Genomic_DNA"/>
</dbReference>
<evidence type="ECO:0000313" key="2">
    <source>
        <dbReference type="Proteomes" id="UP001302602"/>
    </source>
</evidence>
<proteinExistence type="predicted"/>
<reference evidence="1" key="2">
    <citation type="submission" date="2023-05" db="EMBL/GenBank/DDBJ databases">
        <authorList>
            <consortium name="Lawrence Berkeley National Laboratory"/>
            <person name="Steindorff A."/>
            <person name="Hensen N."/>
            <person name="Bonometti L."/>
            <person name="Westerberg I."/>
            <person name="Brannstrom I.O."/>
            <person name="Guillou S."/>
            <person name="Cros-Aarteil S."/>
            <person name="Calhoun S."/>
            <person name="Haridas S."/>
            <person name="Kuo A."/>
            <person name="Mondo S."/>
            <person name="Pangilinan J."/>
            <person name="Riley R."/>
            <person name="Labutti K."/>
            <person name="Andreopoulos B."/>
            <person name="Lipzen A."/>
            <person name="Chen C."/>
            <person name="Yanf M."/>
            <person name="Daum C."/>
            <person name="Ng V."/>
            <person name="Clum A."/>
            <person name="Ohm R."/>
            <person name="Martin F."/>
            <person name="Silar P."/>
            <person name="Natvig D."/>
            <person name="Lalanne C."/>
            <person name="Gautier V."/>
            <person name="Ament-Velasquez S.L."/>
            <person name="Kruys A."/>
            <person name="Hutchinson M.I."/>
            <person name="Powell A.J."/>
            <person name="Barry K."/>
            <person name="Miller A.N."/>
            <person name="Grigoriev I.V."/>
            <person name="Debuchy R."/>
            <person name="Gladieux P."/>
            <person name="Thoren M.H."/>
            <person name="Johannesson H."/>
        </authorList>
    </citation>
    <scope>NUCLEOTIDE SEQUENCE</scope>
    <source>
        <strain evidence="1">CBS 731.68</strain>
    </source>
</reference>
<protein>
    <recommendedName>
        <fullName evidence="3">NmrA-like domain-containing protein</fullName>
    </recommendedName>
</protein>
<dbReference type="RefSeq" id="XP_062646321.1">
    <property type="nucleotide sequence ID" value="XM_062793088.1"/>
</dbReference>
<gene>
    <name evidence="1" type="ORF">N657DRAFT_646258</name>
</gene>
<name>A0AAN6TXE7_9PEZI</name>
<dbReference type="AlphaFoldDB" id="A0AAN6TXE7"/>
<dbReference type="GeneID" id="87829857"/>
<reference evidence="1" key="1">
    <citation type="journal article" date="2023" name="Mol. Phylogenet. Evol.">
        <title>Genome-scale phylogeny and comparative genomics of the fungal order Sordariales.</title>
        <authorList>
            <person name="Hensen N."/>
            <person name="Bonometti L."/>
            <person name="Westerberg I."/>
            <person name="Brannstrom I.O."/>
            <person name="Guillou S."/>
            <person name="Cros-Aarteil S."/>
            <person name="Calhoun S."/>
            <person name="Haridas S."/>
            <person name="Kuo A."/>
            <person name="Mondo S."/>
            <person name="Pangilinan J."/>
            <person name="Riley R."/>
            <person name="LaButti K."/>
            <person name="Andreopoulos B."/>
            <person name="Lipzen A."/>
            <person name="Chen C."/>
            <person name="Yan M."/>
            <person name="Daum C."/>
            <person name="Ng V."/>
            <person name="Clum A."/>
            <person name="Steindorff A."/>
            <person name="Ohm R.A."/>
            <person name="Martin F."/>
            <person name="Silar P."/>
            <person name="Natvig D.O."/>
            <person name="Lalanne C."/>
            <person name="Gautier V."/>
            <person name="Ament-Velasquez S.L."/>
            <person name="Kruys A."/>
            <person name="Hutchinson M.I."/>
            <person name="Powell A.J."/>
            <person name="Barry K."/>
            <person name="Miller A.N."/>
            <person name="Grigoriev I.V."/>
            <person name="Debuchy R."/>
            <person name="Gladieux P."/>
            <person name="Hiltunen Thoren M."/>
            <person name="Johannesson H."/>
        </authorList>
    </citation>
    <scope>NUCLEOTIDE SEQUENCE</scope>
    <source>
        <strain evidence="1">CBS 731.68</strain>
    </source>
</reference>
<dbReference type="Gene3D" id="3.90.25.10">
    <property type="entry name" value="UDP-galactose 4-epimerase, domain 1"/>
    <property type="match status" value="1"/>
</dbReference>
<accession>A0AAN6TXE7</accession>
<keyword evidence="2" id="KW-1185">Reference proteome</keyword>
<dbReference type="Proteomes" id="UP001302602">
    <property type="component" value="Unassembled WGS sequence"/>
</dbReference>
<organism evidence="1 2">
    <name type="scientific">Parathielavia appendiculata</name>
    <dbReference type="NCBI Taxonomy" id="2587402"/>
    <lineage>
        <taxon>Eukaryota</taxon>
        <taxon>Fungi</taxon>
        <taxon>Dikarya</taxon>
        <taxon>Ascomycota</taxon>
        <taxon>Pezizomycotina</taxon>
        <taxon>Sordariomycetes</taxon>
        <taxon>Sordariomycetidae</taxon>
        <taxon>Sordariales</taxon>
        <taxon>Chaetomiaceae</taxon>
        <taxon>Parathielavia</taxon>
    </lineage>
</organism>
<evidence type="ECO:0000313" key="1">
    <source>
        <dbReference type="EMBL" id="KAK4122550.1"/>
    </source>
</evidence>
<evidence type="ECO:0008006" key="3">
    <source>
        <dbReference type="Google" id="ProtNLM"/>
    </source>
</evidence>